<dbReference type="GO" id="GO:0032981">
    <property type="term" value="P:mitochondrial respiratory chain complex I assembly"/>
    <property type="evidence" value="ECO:0007669"/>
    <property type="project" value="InterPro"/>
</dbReference>
<feature type="compositionally biased region" description="Basic and acidic residues" evidence="1">
    <location>
        <begin position="31"/>
        <end position="63"/>
    </location>
</feature>
<evidence type="ECO:0000256" key="1">
    <source>
        <dbReference type="SAM" id="MobiDB-lite"/>
    </source>
</evidence>
<protein>
    <submittedName>
        <fullName evidence="2">Uncharacterized protein</fullName>
    </submittedName>
</protein>
<feature type="region of interest" description="Disordered" evidence="1">
    <location>
        <begin position="31"/>
        <end position="90"/>
    </location>
</feature>
<feature type="compositionally biased region" description="Polar residues" evidence="1">
    <location>
        <begin position="73"/>
        <end position="82"/>
    </location>
</feature>
<proteinExistence type="predicted"/>
<dbReference type="Proteomes" id="UP001432027">
    <property type="component" value="Unassembled WGS sequence"/>
</dbReference>
<feature type="region of interest" description="Disordered" evidence="1">
    <location>
        <begin position="270"/>
        <end position="292"/>
    </location>
</feature>
<accession>A0AAV5TN77</accession>
<organism evidence="2 3">
    <name type="scientific">Pristionchus entomophagus</name>
    <dbReference type="NCBI Taxonomy" id="358040"/>
    <lineage>
        <taxon>Eukaryota</taxon>
        <taxon>Metazoa</taxon>
        <taxon>Ecdysozoa</taxon>
        <taxon>Nematoda</taxon>
        <taxon>Chromadorea</taxon>
        <taxon>Rhabditida</taxon>
        <taxon>Rhabditina</taxon>
        <taxon>Diplogasteromorpha</taxon>
        <taxon>Diplogasteroidea</taxon>
        <taxon>Neodiplogasteridae</taxon>
        <taxon>Pristionchus</taxon>
    </lineage>
</organism>
<dbReference type="InterPro" id="IPR009622">
    <property type="entry name" value="NDUFAF4"/>
</dbReference>
<comment type="caution">
    <text evidence="2">The sequence shown here is derived from an EMBL/GenBank/DDBJ whole genome shotgun (WGS) entry which is preliminary data.</text>
</comment>
<evidence type="ECO:0000313" key="2">
    <source>
        <dbReference type="EMBL" id="GMS95761.1"/>
    </source>
</evidence>
<dbReference type="EMBL" id="BTSX01000004">
    <property type="protein sequence ID" value="GMS95761.1"/>
    <property type="molecule type" value="Genomic_DNA"/>
</dbReference>
<dbReference type="Pfam" id="PF06784">
    <property type="entry name" value="UPF0240"/>
    <property type="match status" value="1"/>
</dbReference>
<evidence type="ECO:0000313" key="3">
    <source>
        <dbReference type="Proteomes" id="UP001432027"/>
    </source>
</evidence>
<dbReference type="AlphaFoldDB" id="A0AAV5TN77"/>
<dbReference type="PANTHER" id="PTHR13338:SF4">
    <property type="entry name" value="NADH DEHYDROGENASE [UBIQUINONE] 1 ALPHA SUBCOMPLEX ASSEMBLY FACTOR 4"/>
    <property type="match status" value="1"/>
</dbReference>
<name>A0AAV5TN77_9BILA</name>
<keyword evidence="3" id="KW-1185">Reference proteome</keyword>
<sequence length="292" mass="34333">MKRLWNALGKPAKDANYQVNAVKHIEKLEKGEVKTESAPKHVSERKHFENAQKDGRIRDELSKKHDKLVGNMNKITIKSTNPPERWTKSKDLPTRENEFMHKNDPVWEYGFYEPPLDKMPKGKIMLREAMEVLRKMQISHSEGDSPVAAKMRENALSELIEHEGVKRIGREKAEILYEYLRPFERREEQKVVSRHELARLQSALQGRGDEYSLTGETHQQIKRLFNGMDKNREWNDKLSQKEKDQLDEAIRVLRSEEHERLTKRLDQINEDEKNFAEAVKQAAEKSEEKKIN</sequence>
<dbReference type="PANTHER" id="PTHR13338">
    <property type="entry name" value="UPF0240 PROTEIN"/>
    <property type="match status" value="1"/>
</dbReference>
<reference evidence="2" key="1">
    <citation type="submission" date="2023-10" db="EMBL/GenBank/DDBJ databases">
        <title>Genome assembly of Pristionchus species.</title>
        <authorList>
            <person name="Yoshida K."/>
            <person name="Sommer R.J."/>
        </authorList>
    </citation>
    <scope>NUCLEOTIDE SEQUENCE</scope>
    <source>
        <strain evidence="2">RS0144</strain>
    </source>
</reference>
<gene>
    <name evidence="2" type="ORF">PENTCL1PPCAC_17936</name>
</gene>
<dbReference type="GO" id="GO:0005739">
    <property type="term" value="C:mitochondrion"/>
    <property type="evidence" value="ECO:0007669"/>
    <property type="project" value="TreeGrafter"/>
</dbReference>
<feature type="compositionally biased region" description="Basic and acidic residues" evidence="1">
    <location>
        <begin position="282"/>
        <end position="292"/>
    </location>
</feature>